<reference evidence="1 2" key="1">
    <citation type="submission" date="2019-03" db="EMBL/GenBank/DDBJ databases">
        <title>Arthrobacter sp. nov., an bacterium isolated from biocrust in Mu Us Desert.</title>
        <authorList>
            <person name="Lixiong L."/>
        </authorList>
    </citation>
    <scope>NUCLEOTIDE SEQUENCE [LARGE SCALE GENOMIC DNA]</scope>
    <source>
        <strain evidence="1 2">SLN-3</strain>
    </source>
</reference>
<comment type="caution">
    <text evidence="1">The sequence shown here is derived from an EMBL/GenBank/DDBJ whole genome shotgun (WGS) entry which is preliminary data.</text>
</comment>
<evidence type="ECO:0000313" key="2">
    <source>
        <dbReference type="Proteomes" id="UP000295411"/>
    </source>
</evidence>
<protein>
    <submittedName>
        <fullName evidence="1">Uncharacterized protein</fullName>
    </submittedName>
</protein>
<dbReference type="EMBL" id="SMTK01000006">
    <property type="protein sequence ID" value="TDK23644.1"/>
    <property type="molecule type" value="Genomic_DNA"/>
</dbReference>
<gene>
    <name evidence="1" type="ORF">E2F48_16865</name>
</gene>
<organism evidence="1 2">
    <name type="scientific">Arthrobacter crusticola</name>
    <dbReference type="NCBI Taxonomy" id="2547960"/>
    <lineage>
        <taxon>Bacteria</taxon>
        <taxon>Bacillati</taxon>
        <taxon>Actinomycetota</taxon>
        <taxon>Actinomycetes</taxon>
        <taxon>Micrococcales</taxon>
        <taxon>Micrococcaceae</taxon>
        <taxon>Arthrobacter</taxon>
    </lineage>
</organism>
<proteinExistence type="predicted"/>
<accession>A0A4R5TNS3</accession>
<evidence type="ECO:0000313" key="1">
    <source>
        <dbReference type="EMBL" id="TDK23644.1"/>
    </source>
</evidence>
<keyword evidence="2" id="KW-1185">Reference proteome</keyword>
<dbReference type="RefSeq" id="WP_133405105.1">
    <property type="nucleotide sequence ID" value="NZ_SMTK01000006.1"/>
</dbReference>
<name>A0A4R5TNS3_9MICC</name>
<dbReference type="OrthoDB" id="4943423at2"/>
<dbReference type="Proteomes" id="UP000295411">
    <property type="component" value="Unassembled WGS sequence"/>
</dbReference>
<dbReference type="AlphaFoldDB" id="A0A4R5TNS3"/>
<sequence>MTHQPSRRGGRFSVDTSEVLLVALYLRDCSGLRGIGQPCLPPVRPAVRASTLGRPVEDAGGTETLRVEWEAWWHRLVSGDLAGASLPIPPEFEELDGMAALQRVAQAHFGSAIEWAEERRAEYALHAGARGGRLEALLEILVQERELELGRSARRFTLDVVELPLGAQRAWWVEPDRLLMCQDLCEDEGALRSYVEPVIKMLA</sequence>